<dbReference type="InterPro" id="IPR036390">
    <property type="entry name" value="WH_DNA-bd_sf"/>
</dbReference>
<proteinExistence type="predicted"/>
<keyword evidence="1" id="KW-0677">Repeat</keyword>
<dbReference type="InterPro" id="IPR051462">
    <property type="entry name" value="CBS_domain-containing"/>
</dbReference>
<dbReference type="InterPro" id="IPR016436">
    <property type="entry name" value="UCP005063_CBS"/>
</dbReference>
<sequence>MVALIELYEKKKSLVKSKDIAVKTGRDEGTIRNIMPVLRALGLVEAVPGPKGGYMPTSKAYESFSIPKQFRTLTVPIYRRNGENAGVTVTDILFKSVYSPDFCQVLLKVVGDVSKLDVGEELVVGPTPSGRMVIEGRIVGRDEIHGEILLEVINIVSIPKEKVRNLMSKRLVSVPPNISIKEAAGILYREFIRAAPVIDGDSLVGIITGSDVARCASEDKLNQMVAEATSRRPVTIGMDEDILEAMNKMRRSSIGRLVVVDDQNRPVGIITRTDLLSRMLKPFEMVETVQK</sequence>
<protein>
    <submittedName>
        <fullName evidence="4">Histidine kinase</fullName>
    </submittedName>
</protein>
<evidence type="ECO:0000259" key="3">
    <source>
        <dbReference type="PROSITE" id="PS51371"/>
    </source>
</evidence>
<dbReference type="GO" id="GO:0003677">
    <property type="term" value="F:DNA binding"/>
    <property type="evidence" value="ECO:0007669"/>
    <property type="project" value="InterPro"/>
</dbReference>
<feature type="domain" description="CBS" evidence="3">
    <location>
        <begin position="167"/>
        <end position="224"/>
    </location>
</feature>
<dbReference type="InterPro" id="IPR000644">
    <property type="entry name" value="CBS_dom"/>
</dbReference>
<dbReference type="Pfam" id="PF00571">
    <property type="entry name" value="CBS"/>
    <property type="match status" value="2"/>
</dbReference>
<dbReference type="GO" id="GO:0006355">
    <property type="term" value="P:regulation of DNA-templated transcription"/>
    <property type="evidence" value="ECO:0007669"/>
    <property type="project" value="InterPro"/>
</dbReference>
<organism evidence="4 5">
    <name type="scientific">Thermoproteota archaeon</name>
    <dbReference type="NCBI Taxonomy" id="2056631"/>
    <lineage>
        <taxon>Archaea</taxon>
        <taxon>Thermoproteota</taxon>
    </lineage>
</organism>
<dbReference type="SUPFAM" id="SSF46785">
    <property type="entry name" value="Winged helix' DNA-binding domain"/>
    <property type="match status" value="1"/>
</dbReference>
<gene>
    <name evidence="4" type="ORF">DSO08_02925</name>
</gene>
<dbReference type="SMART" id="SM00116">
    <property type="entry name" value="CBS"/>
    <property type="match status" value="2"/>
</dbReference>
<feature type="domain" description="CBS" evidence="3">
    <location>
        <begin position="229"/>
        <end position="285"/>
    </location>
</feature>
<dbReference type="EMBL" id="QNVH01000020">
    <property type="protein sequence ID" value="TDA39165.1"/>
    <property type="molecule type" value="Genomic_DNA"/>
</dbReference>
<dbReference type="PANTHER" id="PTHR48108:SF23">
    <property type="entry name" value="CBS DOMAIN-CONTAINING PROTEIN"/>
    <property type="match status" value="1"/>
</dbReference>
<accession>A0A523BE22</accession>
<dbReference type="InterPro" id="IPR036388">
    <property type="entry name" value="WH-like_DNA-bd_sf"/>
</dbReference>
<dbReference type="InterPro" id="IPR005104">
    <property type="entry name" value="WHTH_HrcA_DNA-bd"/>
</dbReference>
<evidence type="ECO:0000313" key="5">
    <source>
        <dbReference type="Proteomes" id="UP000315399"/>
    </source>
</evidence>
<keyword evidence="4" id="KW-0808">Transferase</keyword>
<dbReference type="Pfam" id="PF03444">
    <property type="entry name" value="WHD_HrcA"/>
    <property type="match status" value="1"/>
</dbReference>
<evidence type="ECO:0000256" key="1">
    <source>
        <dbReference type="ARBA" id="ARBA00022737"/>
    </source>
</evidence>
<dbReference type="Proteomes" id="UP000315399">
    <property type="component" value="Unassembled WGS sequence"/>
</dbReference>
<evidence type="ECO:0000256" key="2">
    <source>
        <dbReference type="PROSITE-ProRule" id="PRU00703"/>
    </source>
</evidence>
<dbReference type="GO" id="GO:0016301">
    <property type="term" value="F:kinase activity"/>
    <property type="evidence" value="ECO:0007669"/>
    <property type="project" value="UniProtKB-KW"/>
</dbReference>
<dbReference type="SUPFAM" id="SSF54631">
    <property type="entry name" value="CBS-domain pair"/>
    <property type="match status" value="1"/>
</dbReference>
<dbReference type="PIRSF" id="PIRSF005063">
    <property type="entry name" value="UCP005063_CBS_MJ1232"/>
    <property type="match status" value="1"/>
</dbReference>
<reference evidence="4 5" key="1">
    <citation type="journal article" date="2019" name="Nat. Microbiol.">
        <title>Expanding anaerobic alkane metabolism in the domain of Archaea.</title>
        <authorList>
            <person name="Wang Y."/>
            <person name="Wegener G."/>
            <person name="Hou J."/>
            <person name="Wang F."/>
            <person name="Xiao X."/>
        </authorList>
    </citation>
    <scope>NUCLEOTIDE SEQUENCE [LARGE SCALE GENOMIC DNA]</scope>
    <source>
        <strain evidence="4">WYZ-LMO10</strain>
    </source>
</reference>
<comment type="caution">
    <text evidence="4">The sequence shown here is derived from an EMBL/GenBank/DDBJ whole genome shotgun (WGS) entry which is preliminary data.</text>
</comment>
<dbReference type="Gene3D" id="1.10.10.10">
    <property type="entry name" value="Winged helix-like DNA-binding domain superfamily/Winged helix DNA-binding domain"/>
    <property type="match status" value="1"/>
</dbReference>
<evidence type="ECO:0000313" key="4">
    <source>
        <dbReference type="EMBL" id="TDA39165.1"/>
    </source>
</evidence>
<name>A0A523BE22_9CREN</name>
<dbReference type="InterPro" id="IPR046342">
    <property type="entry name" value="CBS_dom_sf"/>
</dbReference>
<keyword evidence="4" id="KW-0418">Kinase</keyword>
<dbReference type="AlphaFoldDB" id="A0A523BE22"/>
<dbReference type="PROSITE" id="PS51371">
    <property type="entry name" value="CBS"/>
    <property type="match status" value="2"/>
</dbReference>
<keyword evidence="2" id="KW-0129">CBS domain</keyword>
<dbReference type="PANTHER" id="PTHR48108">
    <property type="entry name" value="CBS DOMAIN-CONTAINING PROTEIN CBSX2, CHLOROPLASTIC"/>
    <property type="match status" value="1"/>
</dbReference>
<dbReference type="Gene3D" id="3.10.580.10">
    <property type="entry name" value="CBS-domain"/>
    <property type="match status" value="1"/>
</dbReference>